<feature type="active site" description="For sulfotransferase activity" evidence="16">
    <location>
        <position position="646"/>
    </location>
</feature>
<dbReference type="STRING" id="34508.A0A4U5P8J4"/>
<feature type="transmembrane region" description="Helical" evidence="19">
    <location>
        <begin position="20"/>
        <end position="39"/>
    </location>
</feature>
<dbReference type="InterPro" id="IPR021930">
    <property type="entry name" value="Heparan_SO4_deacetylase_dom"/>
</dbReference>
<evidence type="ECO:0000313" key="23">
    <source>
        <dbReference type="EMBL" id="TKR92558.1"/>
    </source>
</evidence>
<reference evidence="23 24" key="2">
    <citation type="journal article" date="2019" name="G3 (Bethesda)">
        <title>Hybrid Assembly of the Genome of the Entomopathogenic Nematode Steinernema carpocapsae Identifies the X-Chromosome.</title>
        <authorList>
            <person name="Serra L."/>
            <person name="Macchietto M."/>
            <person name="Macias-Munoz A."/>
            <person name="McGill C.J."/>
            <person name="Rodriguez I.M."/>
            <person name="Rodriguez B."/>
            <person name="Murad R."/>
            <person name="Mortazavi A."/>
        </authorList>
    </citation>
    <scope>NUCLEOTIDE SEQUENCE [LARGE SCALE GENOMIC DNA]</scope>
    <source>
        <strain evidence="23 24">ALL</strain>
    </source>
</reference>
<keyword evidence="15" id="KW-0511">Multifunctional enzyme</keyword>
<comment type="similarity">
    <text evidence="4">Belongs to the sulfotransferase 1 family. NDST subfamily.</text>
</comment>
<comment type="pathway">
    <text evidence="2">Glycan metabolism; heparin biosynthesis.</text>
</comment>
<proteinExistence type="inferred from homology"/>
<comment type="caution">
    <text evidence="23">The sequence shown here is derived from an EMBL/GenBank/DDBJ whole genome shotgun (WGS) entry which is preliminary data.</text>
</comment>
<feature type="domain" description="Heparan sulphate-N-deacetylase deacetylase" evidence="21">
    <location>
        <begin position="343"/>
        <end position="545"/>
    </location>
</feature>
<dbReference type="EC" id="2.8.2.8" evidence="5"/>
<dbReference type="GO" id="GO:0000139">
    <property type="term" value="C:Golgi membrane"/>
    <property type="evidence" value="ECO:0007669"/>
    <property type="project" value="UniProtKB-SubCell"/>
</dbReference>
<dbReference type="GO" id="GO:0015012">
    <property type="term" value="P:heparan sulfate proteoglycan biosynthetic process"/>
    <property type="evidence" value="ECO:0007669"/>
    <property type="project" value="UniProtKB-UniPathway"/>
</dbReference>
<dbReference type="OrthoDB" id="8958249at2759"/>
<dbReference type="SUPFAM" id="SSF52540">
    <property type="entry name" value="P-loop containing nucleoside triphosphate hydrolases"/>
    <property type="match status" value="1"/>
</dbReference>
<evidence type="ECO:0000256" key="6">
    <source>
        <dbReference type="ARBA" id="ARBA00022679"/>
    </source>
</evidence>
<keyword evidence="8" id="KW-0378">Hydrolase</keyword>
<gene>
    <name evidence="23" type="ORF">L596_007187</name>
</gene>
<dbReference type="GO" id="GO:0015016">
    <property type="term" value="F:heparan sulfate N-sulfotransferase activity"/>
    <property type="evidence" value="ECO:0007669"/>
    <property type="project" value="UniProtKB-EC"/>
</dbReference>
<evidence type="ECO:0000256" key="19">
    <source>
        <dbReference type="SAM" id="Phobius"/>
    </source>
</evidence>
<sequence length="915" mass="106000">MSSHGFQTSNTGRSHLRSTSFLKSFVFSTFVTSASPLIYNGLNNDASVEMPFATWRLTRAFKWLIFATVLVLFWSYFNLPSVPEEQNVNSVRRFAPQKLPHYECPLSRAPQQRRATYKIAGENFTSDARTLVLTDSISSRHIRVLSQFLNAARVKFNVETFKRRLLFTFLGKGRYDLVVIENYYKYINLVPNYRKVLDDYCRDYNVPVIAFLPNTNSNFTRLNVKGFPLRFRQHQRARNLSFSASSPVPRIAKTGVTLNLPLPDRNEWILFEKDQFHEVVLNADDSYGIERAAIVRDIGKFDGIERIVFGHNITHWMVRIAFLDTVCYAIGNRHKLSSCDFIRYVQIDIDDVFVGQSGVRMLRSDVEDLLETQAALKKFVKNFVFTLGFSGFYFRNGDADEDKGDELLIERAKEFKWFPHMWRHNHVHEHNLTFLEAIMSQNKLFALSMKLPLLEGYAVSPQHTGVYPVYSSLYKAWKIVWNISVTSTEQYPHFFHCSQRRGFTYENISVLPRQTCGLYTHTYFFHSYPDGLAKFKQNIFGGDLFTTILHNQFSIFMTHQQNFANDRLGSYTFQNALSFIKCWTNMNMEWIEPTKTSQRYFAMYPAEKKLIWTNPCVDSKHVKILPPEFNCTKLRFPNVIIVGPQKTGTTALSTFLSLHPNVSTNVKIEGSFEEMQFLSGGNHYKNGPVWYSQQFEPNITPDTTVVFEKTANYFDNSFAPQAAFALMPNATIVVILMDPTMRTYSWYQHLLAHNNSVASSMTLPQLLNSTQKDGAATYKVRQRCITAGRYAYHLLRWLDYYPSEQLLLLDAEQLRLDPAKVLNELVSRLALPPNVDYSDVLRFDSSKRFFCIFEKGKSRRCLGKGKGRTYPALDDKSQRMLNQLYADDNRELYRLLLQLRVSIPVWLQKVALQDS</sequence>
<evidence type="ECO:0000256" key="17">
    <source>
        <dbReference type="PIRSR" id="PIRSR637359-2"/>
    </source>
</evidence>
<evidence type="ECO:0000256" key="4">
    <source>
        <dbReference type="ARBA" id="ARBA00010420"/>
    </source>
</evidence>
<evidence type="ECO:0000313" key="24">
    <source>
        <dbReference type="Proteomes" id="UP000298663"/>
    </source>
</evidence>
<organism evidence="23 24">
    <name type="scientific">Steinernema carpocapsae</name>
    <name type="common">Entomopathogenic nematode</name>
    <dbReference type="NCBI Taxonomy" id="34508"/>
    <lineage>
        <taxon>Eukaryota</taxon>
        <taxon>Metazoa</taxon>
        <taxon>Ecdysozoa</taxon>
        <taxon>Nematoda</taxon>
        <taxon>Chromadorea</taxon>
        <taxon>Rhabditida</taxon>
        <taxon>Tylenchina</taxon>
        <taxon>Panagrolaimomorpha</taxon>
        <taxon>Strongyloidoidea</taxon>
        <taxon>Steinernematidae</taxon>
        <taxon>Steinernema</taxon>
    </lineage>
</organism>
<dbReference type="InterPro" id="IPR000863">
    <property type="entry name" value="Sulfotransferase_dom"/>
</dbReference>
<dbReference type="AlphaFoldDB" id="A0A4U5P8J4"/>
<evidence type="ECO:0000256" key="16">
    <source>
        <dbReference type="PIRSR" id="PIRSR637359-1"/>
    </source>
</evidence>
<dbReference type="Pfam" id="PF25119">
    <property type="entry name" value="HSNSD_N"/>
    <property type="match status" value="1"/>
</dbReference>
<dbReference type="Pfam" id="PF00685">
    <property type="entry name" value="Sulfotransfer_1"/>
    <property type="match status" value="1"/>
</dbReference>
<dbReference type="UniPathway" id="UPA00862"/>
<dbReference type="PANTHER" id="PTHR10605">
    <property type="entry name" value="HEPARAN SULFATE SULFOTRANSFERASE"/>
    <property type="match status" value="1"/>
</dbReference>
<comment type="pathway">
    <text evidence="3">Glycan metabolism; heparan sulfate biosynthesis.</text>
</comment>
<protein>
    <recommendedName>
        <fullName evidence="5">[heparan sulfate]-glucosamine N-sulfotransferase</fullName>
        <ecNumber evidence="5">2.8.2.8</ecNumber>
    </recommendedName>
</protein>
<keyword evidence="6" id="KW-0808">Transferase</keyword>
<keyword evidence="14" id="KW-0325">Glycoprotein</keyword>
<evidence type="ECO:0000256" key="9">
    <source>
        <dbReference type="ARBA" id="ARBA00022968"/>
    </source>
</evidence>
<dbReference type="Gene3D" id="3.40.50.300">
    <property type="entry name" value="P-loop containing nucleotide triphosphate hydrolases"/>
    <property type="match status" value="1"/>
</dbReference>
<dbReference type="EMBL" id="AZBU02000002">
    <property type="protein sequence ID" value="TKR92558.1"/>
    <property type="molecule type" value="Genomic_DNA"/>
</dbReference>
<dbReference type="InterPro" id="IPR027417">
    <property type="entry name" value="P-loop_NTPase"/>
</dbReference>
<keyword evidence="9" id="KW-0735">Signal-anchor</keyword>
<evidence type="ECO:0000256" key="10">
    <source>
        <dbReference type="ARBA" id="ARBA00022989"/>
    </source>
</evidence>
<dbReference type="Pfam" id="PF12062">
    <property type="entry name" value="HSNSD-CE"/>
    <property type="match status" value="1"/>
</dbReference>
<evidence type="ECO:0000256" key="13">
    <source>
        <dbReference type="ARBA" id="ARBA00023157"/>
    </source>
</evidence>
<evidence type="ECO:0000256" key="8">
    <source>
        <dbReference type="ARBA" id="ARBA00022801"/>
    </source>
</evidence>
<evidence type="ECO:0000256" key="7">
    <source>
        <dbReference type="ARBA" id="ARBA00022692"/>
    </source>
</evidence>
<evidence type="ECO:0000259" key="21">
    <source>
        <dbReference type="Pfam" id="PF12062"/>
    </source>
</evidence>
<feature type="disulfide bond" evidence="18">
    <location>
        <begin position="851"/>
        <end position="861"/>
    </location>
</feature>
<evidence type="ECO:0000256" key="11">
    <source>
        <dbReference type="ARBA" id="ARBA00023034"/>
    </source>
</evidence>
<keyword evidence="24" id="KW-1185">Reference proteome</keyword>
<reference evidence="23 24" key="1">
    <citation type="journal article" date="2015" name="Genome Biol.">
        <title>Comparative genomics of Steinernema reveals deeply conserved gene regulatory networks.</title>
        <authorList>
            <person name="Dillman A.R."/>
            <person name="Macchietto M."/>
            <person name="Porter C.F."/>
            <person name="Rogers A."/>
            <person name="Williams B."/>
            <person name="Antoshechkin I."/>
            <person name="Lee M.M."/>
            <person name="Goodwin Z."/>
            <person name="Lu X."/>
            <person name="Lewis E.E."/>
            <person name="Goodrich-Blair H."/>
            <person name="Stock S.P."/>
            <person name="Adams B.J."/>
            <person name="Sternberg P.W."/>
            <person name="Mortazavi A."/>
        </authorList>
    </citation>
    <scope>NUCLEOTIDE SEQUENCE [LARGE SCALE GENOMIC DNA]</scope>
    <source>
        <strain evidence="23 24">ALL</strain>
    </source>
</reference>
<evidence type="ECO:0000259" key="22">
    <source>
        <dbReference type="Pfam" id="PF25119"/>
    </source>
</evidence>
<evidence type="ECO:0000256" key="5">
    <source>
        <dbReference type="ARBA" id="ARBA00012979"/>
    </source>
</evidence>
<evidence type="ECO:0000256" key="1">
    <source>
        <dbReference type="ARBA" id="ARBA00004323"/>
    </source>
</evidence>
<keyword evidence="13 18" id="KW-1015">Disulfide bond</keyword>
<dbReference type="Proteomes" id="UP000298663">
    <property type="component" value="Unassembled WGS sequence"/>
</dbReference>
<evidence type="ECO:0000256" key="3">
    <source>
        <dbReference type="ARBA" id="ARBA00005093"/>
    </source>
</evidence>
<feature type="domain" description="Sulfotransferase" evidence="20">
    <location>
        <begin position="637"/>
        <end position="882"/>
    </location>
</feature>
<dbReference type="GO" id="GO:0016787">
    <property type="term" value="F:hydrolase activity"/>
    <property type="evidence" value="ECO:0007669"/>
    <property type="project" value="UniProtKB-KW"/>
</dbReference>
<feature type="transmembrane region" description="Helical" evidence="19">
    <location>
        <begin position="60"/>
        <end position="77"/>
    </location>
</feature>
<comment type="subcellular location">
    <subcellularLocation>
        <location evidence="1">Golgi apparatus membrane</location>
        <topology evidence="1">Single-pass type II membrane protein</topology>
    </subcellularLocation>
</comment>
<keyword evidence="12 19" id="KW-0472">Membrane</keyword>
<feature type="binding site" evidence="17">
    <location>
        <begin position="866"/>
        <end position="870"/>
    </location>
    <ligand>
        <name>3'-phosphoadenylyl sulfate</name>
        <dbReference type="ChEBI" id="CHEBI:58339"/>
    </ligand>
</feature>
<dbReference type="GO" id="GO:0019213">
    <property type="term" value="F:deacetylase activity"/>
    <property type="evidence" value="ECO:0007669"/>
    <property type="project" value="TreeGrafter"/>
</dbReference>
<evidence type="ECO:0000259" key="20">
    <source>
        <dbReference type="Pfam" id="PF00685"/>
    </source>
</evidence>
<evidence type="ECO:0000256" key="14">
    <source>
        <dbReference type="ARBA" id="ARBA00023180"/>
    </source>
</evidence>
<keyword evidence="11" id="KW-0333">Golgi apparatus</keyword>
<keyword evidence="10 19" id="KW-1133">Transmembrane helix</keyword>
<evidence type="ECO:0000256" key="2">
    <source>
        <dbReference type="ARBA" id="ARBA00004841"/>
    </source>
</evidence>
<accession>A0A4U5P8J4</accession>
<dbReference type="InterPro" id="IPR056793">
    <property type="entry name" value="HSNSD_N"/>
</dbReference>
<evidence type="ECO:0000256" key="12">
    <source>
        <dbReference type="ARBA" id="ARBA00023136"/>
    </source>
</evidence>
<dbReference type="PANTHER" id="PTHR10605:SF56">
    <property type="entry name" value="BIFUNCTIONAL HEPARAN SULFATE N-DEACETYLASE_N-SULFOTRANSFERASE"/>
    <property type="match status" value="1"/>
</dbReference>
<dbReference type="InterPro" id="IPR037359">
    <property type="entry name" value="NST/OST"/>
</dbReference>
<dbReference type="GO" id="GO:0030210">
    <property type="term" value="P:heparin proteoglycan biosynthetic process"/>
    <property type="evidence" value="ECO:0007669"/>
    <property type="project" value="UniProtKB-UniPathway"/>
</dbReference>
<evidence type="ECO:0000256" key="18">
    <source>
        <dbReference type="PIRSR" id="PIRSR637359-3"/>
    </source>
</evidence>
<evidence type="ECO:0000256" key="15">
    <source>
        <dbReference type="ARBA" id="ARBA00023268"/>
    </source>
</evidence>
<feature type="binding site" evidence="17">
    <location>
        <position position="745"/>
    </location>
    <ligand>
        <name>3'-phosphoadenylyl sulfate</name>
        <dbReference type="ChEBI" id="CHEBI:58339"/>
    </ligand>
</feature>
<feature type="domain" description="Heparan sulfate-N-deacetylase N-terminal" evidence="22">
    <location>
        <begin position="127"/>
        <end position="328"/>
    </location>
</feature>
<keyword evidence="7 19" id="KW-0812">Transmembrane</keyword>
<dbReference type="UniPathway" id="UPA00756"/>
<name>A0A4U5P8J4_STECR</name>